<dbReference type="SUPFAM" id="SSF54001">
    <property type="entry name" value="Cysteine proteinases"/>
    <property type="match status" value="1"/>
</dbReference>
<dbReference type="PANTHER" id="PTHR21646:SF76">
    <property type="entry name" value="UBIQUITIN CARBOXYL-TERMINAL HYDROLASE 32"/>
    <property type="match status" value="1"/>
</dbReference>
<protein>
    <recommendedName>
        <fullName evidence="2">ubiquitinyl hydrolase 1</fullName>
        <ecNumber evidence="2">3.4.19.12</ecNumber>
    </recommendedName>
</protein>
<dbReference type="Gene3D" id="3.90.70.10">
    <property type="entry name" value="Cysteine proteinases"/>
    <property type="match status" value="1"/>
</dbReference>
<evidence type="ECO:0000313" key="4">
    <source>
        <dbReference type="Ensembl" id="ENSCSAVP00000018498.1"/>
    </source>
</evidence>
<sequence length="350" mass="40455">TGLSNLGNTCFMNSGLQCISNTRPLTKYFLENKHLYELNRTNPLGMKGHIAKRYCDLTQELWSGSSKTVAPLKLRWTISKYAPRFNGFSQHDSQELLAFLLDGLHEDLNRVQTKPYVELKDSDGRPDEEVAQEAWENHLARNQSIIVDLFHGQIRSRVRCLQCSTLSIRFDPFTFLSLPLPMDNSMYLDHIDLKQCLRAFTTEEELGKDELYHCGKCKTMQLAKKKLDIWRLPPTLIIHLKRFQFVNGRWIKSHKVVDFPKTDFDPSSFMTKPSFREESPPLYDLYAVSCHSGILGGGHYIAYAKNKVNNKWYCYNDSSCKEVSADNINVDTAYTLFYERQGIDYGDFMP</sequence>
<evidence type="ECO:0000256" key="1">
    <source>
        <dbReference type="ARBA" id="ARBA00000707"/>
    </source>
</evidence>
<dbReference type="Ensembl" id="ENSCSAVT00000018698.1">
    <property type="protein sequence ID" value="ENSCSAVP00000018498.1"/>
    <property type="gene ID" value="ENSCSAVG00000010856.1"/>
</dbReference>
<feature type="domain" description="USP" evidence="3">
    <location>
        <begin position="1"/>
        <end position="341"/>
    </location>
</feature>
<evidence type="ECO:0000259" key="3">
    <source>
        <dbReference type="PROSITE" id="PS50235"/>
    </source>
</evidence>
<reference evidence="5" key="1">
    <citation type="submission" date="2003-08" db="EMBL/GenBank/DDBJ databases">
        <authorList>
            <person name="Birren B."/>
            <person name="Nusbaum C."/>
            <person name="Abebe A."/>
            <person name="Abouelleil A."/>
            <person name="Adekoya E."/>
            <person name="Ait-zahra M."/>
            <person name="Allen N."/>
            <person name="Allen T."/>
            <person name="An P."/>
            <person name="Anderson M."/>
            <person name="Anderson S."/>
            <person name="Arachchi H."/>
            <person name="Armbruster J."/>
            <person name="Bachantsang P."/>
            <person name="Baldwin J."/>
            <person name="Barry A."/>
            <person name="Bayul T."/>
            <person name="Blitshsteyn B."/>
            <person name="Bloom T."/>
            <person name="Blye J."/>
            <person name="Boguslavskiy L."/>
            <person name="Borowsky M."/>
            <person name="Boukhgalter B."/>
            <person name="Brunache A."/>
            <person name="Butler J."/>
            <person name="Calixte N."/>
            <person name="Calvo S."/>
            <person name="Camarata J."/>
            <person name="Campo K."/>
            <person name="Chang J."/>
            <person name="Cheshatsang Y."/>
            <person name="Citroen M."/>
            <person name="Collymore A."/>
            <person name="Considine T."/>
            <person name="Cook A."/>
            <person name="Cooke P."/>
            <person name="Corum B."/>
            <person name="Cuomo C."/>
            <person name="David R."/>
            <person name="Dawoe T."/>
            <person name="Degray S."/>
            <person name="Dodge S."/>
            <person name="Dooley K."/>
            <person name="Dorje P."/>
            <person name="Dorjee K."/>
            <person name="Dorris L."/>
            <person name="Duffey N."/>
            <person name="Dupes A."/>
            <person name="Elkins T."/>
            <person name="Engels R."/>
            <person name="Erickson J."/>
            <person name="Farina A."/>
            <person name="Faro S."/>
            <person name="Ferreira P."/>
            <person name="Fischer H."/>
            <person name="Fitzgerald M."/>
            <person name="Foley K."/>
            <person name="Gage D."/>
            <person name="Galagan J."/>
            <person name="Gearin G."/>
            <person name="Gnerre S."/>
            <person name="Gnirke A."/>
            <person name="Goyette A."/>
            <person name="Graham J."/>
            <person name="Grandbois E."/>
            <person name="Gyaltsen K."/>
            <person name="Hafez N."/>
            <person name="Hagopian D."/>
            <person name="Hagos B."/>
            <person name="Hall J."/>
            <person name="Hatcher B."/>
            <person name="Heller A."/>
            <person name="Higgins H."/>
            <person name="Honan T."/>
            <person name="Horn A."/>
            <person name="Houde N."/>
            <person name="Hughes L."/>
            <person name="Hulme W."/>
            <person name="Husby E."/>
            <person name="Iliev I."/>
            <person name="Jaffe D."/>
            <person name="Jones C."/>
            <person name="Kamal M."/>
            <person name="Kamat A."/>
            <person name="Kamvysselis M."/>
            <person name="Karlsson E."/>
            <person name="Kells C."/>
            <person name="Kieu A."/>
            <person name="Kisner P."/>
            <person name="Kodira C."/>
            <person name="Kulbokas E."/>
            <person name="Labutti K."/>
            <person name="Lama D."/>
            <person name="Landers T."/>
            <person name="Leger J."/>
            <person name="Levine S."/>
            <person name="Lewis D."/>
            <person name="Lewis T."/>
            <person name="Lindblad-toh K."/>
            <person name="Liu X."/>
            <person name="Lokyitsang T."/>
            <person name="Lokyitsang Y."/>
            <person name="Lucien O."/>
            <person name="Lui A."/>
            <person name="Ma L.J."/>
            <person name="Mabbitt R."/>
            <person name="Macdonald J."/>
            <person name="Maclean C."/>
            <person name="Major J."/>
            <person name="Manning J."/>
            <person name="Marabella R."/>
            <person name="Maru K."/>
            <person name="Matthews C."/>
            <person name="Mauceli E."/>
            <person name="Mccarthy M."/>
            <person name="Mcdonough S."/>
            <person name="Mcghee T."/>
            <person name="Meldrim J."/>
            <person name="Meneus L."/>
            <person name="Mesirov J."/>
            <person name="Mihalev A."/>
            <person name="Mihova T."/>
            <person name="Mikkelsen T."/>
            <person name="Mlenga V."/>
            <person name="Moru K."/>
            <person name="Mozes J."/>
            <person name="Mulrain L."/>
            <person name="Munson G."/>
            <person name="Naylor J."/>
            <person name="Newes C."/>
            <person name="Nguyen C."/>
            <person name="Nguyen N."/>
            <person name="Nguyen T."/>
            <person name="Nicol R."/>
            <person name="Nielsen C."/>
            <person name="Nizzari M."/>
            <person name="Norbu C."/>
            <person name="Norbu N."/>
            <person name="O'donnell P."/>
            <person name="Okoawo O."/>
            <person name="O'leary S."/>
            <person name="Omotosho B."/>
            <person name="O'neill K."/>
            <person name="Osman S."/>
            <person name="Parker S."/>
            <person name="Perrin D."/>
            <person name="Phunkhang P."/>
            <person name="Piqani B."/>
            <person name="Purcell S."/>
            <person name="Rachupka T."/>
            <person name="Ramasamy U."/>
            <person name="Rameau R."/>
            <person name="Ray V."/>
            <person name="Raymond C."/>
            <person name="Retta R."/>
            <person name="Richardson S."/>
            <person name="Rise C."/>
            <person name="Rodriguez J."/>
            <person name="Rogers J."/>
            <person name="Rogov P."/>
            <person name="Rutman M."/>
            <person name="Schupbach R."/>
            <person name="Seaman C."/>
            <person name="Settipalli S."/>
            <person name="Sharpe T."/>
            <person name="Sheridan J."/>
            <person name="Sherpa N."/>
            <person name="Shi J."/>
            <person name="Smirnov S."/>
            <person name="Smith C."/>
            <person name="Sougnez C."/>
            <person name="Spencer B."/>
            <person name="Stalker J."/>
            <person name="Stange-thomann N."/>
            <person name="Stavropoulos S."/>
            <person name="Stetson K."/>
            <person name="Stone C."/>
            <person name="Stone S."/>
            <person name="Stubbs M."/>
            <person name="Talamas J."/>
            <person name="Tchuinga P."/>
            <person name="Tenzing P."/>
            <person name="Tesfaye S."/>
            <person name="Theodore J."/>
            <person name="Thoulutsang Y."/>
            <person name="Topham K."/>
            <person name="Towey S."/>
            <person name="Tsamla T."/>
            <person name="Tsomo N."/>
            <person name="Vallee D."/>
            <person name="Vassiliev H."/>
            <person name="Venkataraman V."/>
            <person name="Vinson J."/>
            <person name="Vo A."/>
            <person name="Wade C."/>
            <person name="Wang S."/>
            <person name="Wangchuk T."/>
            <person name="Wangdi T."/>
            <person name="Whittaker C."/>
            <person name="Wilkinson J."/>
            <person name="Wu Y."/>
            <person name="Wyman D."/>
            <person name="Yadav S."/>
            <person name="Yang S."/>
            <person name="Yang X."/>
            <person name="Yeager S."/>
            <person name="Yee E."/>
            <person name="Young G."/>
            <person name="Zainoun J."/>
            <person name="Zembeck L."/>
            <person name="Zimmer A."/>
            <person name="Zody M."/>
            <person name="Lander E."/>
        </authorList>
    </citation>
    <scope>NUCLEOTIDE SEQUENCE [LARGE SCALE GENOMIC DNA]</scope>
</reference>
<dbReference type="PANTHER" id="PTHR21646">
    <property type="entry name" value="UBIQUITIN CARBOXYL-TERMINAL HYDROLASE"/>
    <property type="match status" value="1"/>
</dbReference>
<reference evidence="4" key="3">
    <citation type="submission" date="2025-09" db="UniProtKB">
        <authorList>
            <consortium name="Ensembl"/>
        </authorList>
    </citation>
    <scope>IDENTIFICATION</scope>
</reference>
<accession>H2ZLN2</accession>
<name>H2ZLN2_CIOSA</name>
<dbReference type="GeneTree" id="ENSGT00940000172796"/>
<dbReference type="EC" id="3.4.19.12" evidence="2"/>
<dbReference type="FunFam" id="3.90.70.10:FF:000018">
    <property type="entry name" value="Ubiquitin carboxyl-terminal hydrolase 32"/>
    <property type="match status" value="1"/>
</dbReference>
<dbReference type="InterPro" id="IPR050185">
    <property type="entry name" value="Ub_carboxyl-term_hydrolase"/>
</dbReference>
<dbReference type="GO" id="GO:0005794">
    <property type="term" value="C:Golgi apparatus"/>
    <property type="evidence" value="ECO:0007669"/>
    <property type="project" value="TreeGrafter"/>
</dbReference>
<evidence type="ECO:0000313" key="5">
    <source>
        <dbReference type="Proteomes" id="UP000007875"/>
    </source>
</evidence>
<dbReference type="InterPro" id="IPR018200">
    <property type="entry name" value="USP_CS"/>
</dbReference>
<dbReference type="InterPro" id="IPR028889">
    <property type="entry name" value="USP"/>
</dbReference>
<dbReference type="GO" id="GO:0004843">
    <property type="term" value="F:cysteine-type deubiquitinase activity"/>
    <property type="evidence" value="ECO:0007669"/>
    <property type="project" value="UniProtKB-EC"/>
</dbReference>
<dbReference type="InterPro" id="IPR038765">
    <property type="entry name" value="Papain-like_cys_pep_sf"/>
</dbReference>
<dbReference type="InterPro" id="IPR001394">
    <property type="entry name" value="Peptidase_C19_UCH"/>
</dbReference>
<keyword evidence="5" id="KW-1185">Reference proteome</keyword>
<organism evidence="4 5">
    <name type="scientific">Ciona savignyi</name>
    <name type="common">Pacific transparent sea squirt</name>
    <dbReference type="NCBI Taxonomy" id="51511"/>
    <lineage>
        <taxon>Eukaryota</taxon>
        <taxon>Metazoa</taxon>
        <taxon>Chordata</taxon>
        <taxon>Tunicata</taxon>
        <taxon>Ascidiacea</taxon>
        <taxon>Phlebobranchia</taxon>
        <taxon>Cionidae</taxon>
        <taxon>Ciona</taxon>
    </lineage>
</organism>
<dbReference type="CDD" id="cd02674">
    <property type="entry name" value="Peptidase_C19R"/>
    <property type="match status" value="1"/>
</dbReference>
<proteinExistence type="predicted"/>
<dbReference type="Proteomes" id="UP000007875">
    <property type="component" value="Unassembled WGS sequence"/>
</dbReference>
<reference evidence="4" key="2">
    <citation type="submission" date="2025-08" db="UniProtKB">
        <authorList>
            <consortium name="Ensembl"/>
        </authorList>
    </citation>
    <scope>IDENTIFICATION</scope>
</reference>
<comment type="catalytic activity">
    <reaction evidence="1">
        <text>Thiol-dependent hydrolysis of ester, thioester, amide, peptide and isopeptide bonds formed by the C-terminal Gly of ubiquitin (a 76-residue protein attached to proteins as an intracellular targeting signal).</text>
        <dbReference type="EC" id="3.4.19.12"/>
    </reaction>
</comment>
<dbReference type="PROSITE" id="PS00973">
    <property type="entry name" value="USP_2"/>
    <property type="match status" value="1"/>
</dbReference>
<dbReference type="HOGENOM" id="CLU_008279_1_0_1"/>
<evidence type="ECO:0000256" key="2">
    <source>
        <dbReference type="ARBA" id="ARBA00012759"/>
    </source>
</evidence>
<dbReference type="PROSITE" id="PS00972">
    <property type="entry name" value="USP_1"/>
    <property type="match status" value="1"/>
</dbReference>
<dbReference type="GO" id="GO:0016579">
    <property type="term" value="P:protein deubiquitination"/>
    <property type="evidence" value="ECO:0007669"/>
    <property type="project" value="InterPro"/>
</dbReference>
<dbReference type="Pfam" id="PF00443">
    <property type="entry name" value="UCH"/>
    <property type="match status" value="1"/>
</dbReference>
<dbReference type="AlphaFoldDB" id="H2ZLN2"/>
<dbReference type="PROSITE" id="PS50235">
    <property type="entry name" value="USP_3"/>
    <property type="match status" value="1"/>
</dbReference>